<evidence type="ECO:0000256" key="1">
    <source>
        <dbReference type="SAM" id="Phobius"/>
    </source>
</evidence>
<dbReference type="Proteomes" id="UP000193648">
    <property type="component" value="Unassembled WGS sequence"/>
</dbReference>
<feature type="transmembrane region" description="Helical" evidence="1">
    <location>
        <begin position="21"/>
        <end position="42"/>
    </location>
</feature>
<dbReference type="GeneID" id="33565235"/>
<keyword evidence="3" id="KW-1185">Reference proteome</keyword>
<sequence>MAPHFPFPLLHFSSKRCTRSFFFISFFQLFQVFVEPLTGRLFNSCFLPGVDRSLGLINLFILGLLVSLEPLAICTFVSI</sequence>
<keyword evidence="1" id="KW-0472">Membrane</keyword>
<dbReference type="InParanoid" id="A0A1Y2GTZ6"/>
<reference evidence="2 3" key="1">
    <citation type="submission" date="2016-07" db="EMBL/GenBank/DDBJ databases">
        <title>Pervasive Adenine N6-methylation of Active Genes in Fungi.</title>
        <authorList>
            <consortium name="DOE Joint Genome Institute"/>
            <person name="Mondo S.J."/>
            <person name="Dannebaum R.O."/>
            <person name="Kuo R.C."/>
            <person name="Labutti K."/>
            <person name="Haridas S."/>
            <person name="Kuo A."/>
            <person name="Salamov A."/>
            <person name="Ahrendt S.R."/>
            <person name="Lipzen A."/>
            <person name="Sullivan W."/>
            <person name="Andreopoulos W.B."/>
            <person name="Clum A."/>
            <person name="Lindquist E."/>
            <person name="Daum C."/>
            <person name="Ramamoorthy G.K."/>
            <person name="Gryganskyi A."/>
            <person name="Culley D."/>
            <person name="Magnuson J.K."/>
            <person name="James T.Y."/>
            <person name="O'Malley M.A."/>
            <person name="Stajich J.E."/>
            <person name="Spatafora J.W."/>
            <person name="Visel A."/>
            <person name="Grigoriev I.V."/>
        </authorList>
    </citation>
    <scope>NUCLEOTIDE SEQUENCE [LARGE SCALE GENOMIC DNA]</scope>
    <source>
        <strain evidence="2 3">NRRL 3116</strain>
    </source>
</reference>
<name>A0A1Y2GTZ6_9FUNG</name>
<dbReference type="EMBL" id="MCFF01000009">
    <property type="protein sequence ID" value="ORZ23696.1"/>
    <property type="molecule type" value="Genomic_DNA"/>
</dbReference>
<dbReference type="AlphaFoldDB" id="A0A1Y2GTZ6"/>
<protein>
    <submittedName>
        <fullName evidence="2">Uncharacterized protein</fullName>
    </submittedName>
</protein>
<accession>A0A1Y2GTZ6</accession>
<feature type="transmembrane region" description="Helical" evidence="1">
    <location>
        <begin position="54"/>
        <end position="77"/>
    </location>
</feature>
<keyword evidence="1" id="KW-1133">Transmembrane helix</keyword>
<organism evidence="2 3">
    <name type="scientific">Lobosporangium transversale</name>
    <dbReference type="NCBI Taxonomy" id="64571"/>
    <lineage>
        <taxon>Eukaryota</taxon>
        <taxon>Fungi</taxon>
        <taxon>Fungi incertae sedis</taxon>
        <taxon>Mucoromycota</taxon>
        <taxon>Mortierellomycotina</taxon>
        <taxon>Mortierellomycetes</taxon>
        <taxon>Mortierellales</taxon>
        <taxon>Mortierellaceae</taxon>
        <taxon>Lobosporangium</taxon>
    </lineage>
</organism>
<gene>
    <name evidence="2" type="ORF">BCR41DRAFT_349003</name>
</gene>
<comment type="caution">
    <text evidence="2">The sequence shown here is derived from an EMBL/GenBank/DDBJ whole genome shotgun (WGS) entry which is preliminary data.</text>
</comment>
<evidence type="ECO:0000313" key="3">
    <source>
        <dbReference type="Proteomes" id="UP000193648"/>
    </source>
</evidence>
<evidence type="ECO:0000313" key="2">
    <source>
        <dbReference type="EMBL" id="ORZ23696.1"/>
    </source>
</evidence>
<dbReference type="RefSeq" id="XP_021883510.1">
    <property type="nucleotide sequence ID" value="XM_022023391.1"/>
</dbReference>
<proteinExistence type="predicted"/>
<keyword evidence="1" id="KW-0812">Transmembrane</keyword>